<reference evidence="1 2" key="1">
    <citation type="submission" date="2018-12" db="EMBL/GenBank/DDBJ databases">
        <authorList>
            <consortium name="Pathogen Informatics"/>
        </authorList>
    </citation>
    <scope>NUCLEOTIDE SEQUENCE [LARGE SCALE GENOMIC DNA]</scope>
    <source>
        <strain evidence="1 2">NCTC13193</strain>
    </source>
</reference>
<dbReference type="PROSITE" id="PS51257">
    <property type="entry name" value="PROKAR_LIPOPROTEIN"/>
    <property type="match status" value="1"/>
</dbReference>
<accession>A0A3S5B8D2</accession>
<evidence type="ECO:0000313" key="1">
    <source>
        <dbReference type="EMBL" id="VEI75068.1"/>
    </source>
</evidence>
<keyword evidence="1" id="KW-0482">Metalloprotease</keyword>
<keyword evidence="1" id="KW-0645">Protease</keyword>
<dbReference type="EMBL" id="LR134492">
    <property type="protein sequence ID" value="VEI75068.1"/>
    <property type="molecule type" value="Genomic_DNA"/>
</dbReference>
<gene>
    <name evidence="1" type="primary">yggG_2</name>
    <name evidence="1" type="ORF">NCTC13193_04838</name>
</gene>
<dbReference type="Proteomes" id="UP000270487">
    <property type="component" value="Chromosome"/>
</dbReference>
<name>A0A3S5B8D2_SERFO</name>
<dbReference type="AlphaFoldDB" id="A0A3S5B8D2"/>
<organism evidence="1 2">
    <name type="scientific">Serratia fonticola</name>
    <dbReference type="NCBI Taxonomy" id="47917"/>
    <lineage>
        <taxon>Bacteria</taxon>
        <taxon>Pseudomonadati</taxon>
        <taxon>Pseudomonadota</taxon>
        <taxon>Gammaproteobacteria</taxon>
        <taxon>Enterobacterales</taxon>
        <taxon>Yersiniaceae</taxon>
        <taxon>Serratia</taxon>
    </lineage>
</organism>
<dbReference type="GO" id="GO:0008237">
    <property type="term" value="F:metallopeptidase activity"/>
    <property type="evidence" value="ECO:0007669"/>
    <property type="project" value="UniProtKB-KW"/>
</dbReference>
<proteinExistence type="predicted"/>
<dbReference type="GO" id="GO:0006508">
    <property type="term" value="P:proteolysis"/>
    <property type="evidence" value="ECO:0007669"/>
    <property type="project" value="UniProtKB-KW"/>
</dbReference>
<protein>
    <submittedName>
        <fullName evidence="1">Uncharacterized metalloprotease yggG</fullName>
        <ecNumber evidence="1">3.4.24.-</ecNumber>
    </submittedName>
</protein>
<sequence>MKIRTSLIALSITALLSGCQNLNTDTLLQSGAQAYQAATLSDSDVKALSDKSCAEMDSQEQIAPASSDYTKRLNKIAAALGITSTVPLQTTRCT</sequence>
<dbReference type="EC" id="3.4.24.-" evidence="1"/>
<keyword evidence="1" id="KW-0378">Hydrolase</keyword>
<evidence type="ECO:0000313" key="2">
    <source>
        <dbReference type="Proteomes" id="UP000270487"/>
    </source>
</evidence>